<evidence type="ECO:0000259" key="1">
    <source>
        <dbReference type="Pfam" id="PF13556"/>
    </source>
</evidence>
<sequence>MEWERIRVQLGAILQAPVQLGKLQQQEWVRLAQEQSAGNKPGASVTDNGQLYFMLESAGSQASVFSVEEVLLTSAERKLVELMIEACRTQEKPKMSAAGEDERKANLVKDWFYRQLELADPYGEMPDSLAAQLSMYATKIPLLLYGDYSDNRNVQYQDLKKLLDSFFDAEIVLIPLMDKEWLILGSEHLLSESGEDRENDGDESLEDSLASICSGLYEMLSSEWVGECHLSVHYPIIPAKSLMSTILQMRETMALGRTYEIGSSIHLPWKLHLEKLLIAVPETEKQKFVERVLKHVDHMLDAETQSTLEQFFTLDCNVSETAKKLYIHRNTLLYRLDKFKQETGLDVRNFTDAVLVKVAMLLYKVTKRK</sequence>
<evidence type="ECO:0000313" key="2">
    <source>
        <dbReference type="EMBL" id="RAV09039.1"/>
    </source>
</evidence>
<dbReference type="PANTHER" id="PTHR33744:SF15">
    <property type="entry name" value="CARBOHYDRATE DIACID REGULATOR"/>
    <property type="match status" value="1"/>
</dbReference>
<dbReference type="EMBL" id="QMFB01000053">
    <property type="protein sequence ID" value="RAV09039.1"/>
    <property type="molecule type" value="Genomic_DNA"/>
</dbReference>
<dbReference type="AlphaFoldDB" id="A0A329LMP9"/>
<comment type="caution">
    <text evidence="2">The sequence shown here is derived from an EMBL/GenBank/DDBJ whole genome shotgun (WGS) entry which is preliminary data.</text>
</comment>
<dbReference type="SUPFAM" id="SSF46689">
    <property type="entry name" value="Homeodomain-like"/>
    <property type="match status" value="1"/>
</dbReference>
<dbReference type="PANTHER" id="PTHR33744">
    <property type="entry name" value="CARBOHYDRATE DIACID REGULATOR"/>
    <property type="match status" value="1"/>
</dbReference>
<dbReference type="InterPro" id="IPR042070">
    <property type="entry name" value="PucR_C-HTH_sf"/>
</dbReference>
<keyword evidence="3" id="KW-1185">Reference proteome</keyword>
<reference evidence="2 3" key="1">
    <citation type="journal article" date="2009" name="Int. J. Syst. Evol. Microbiol.">
        <title>Paenibacillus contaminans sp. nov., isolated from a contaminated laboratory plate.</title>
        <authorList>
            <person name="Chou J.H."/>
            <person name="Lee J.H."/>
            <person name="Lin M.C."/>
            <person name="Chang P.S."/>
            <person name="Arun A.B."/>
            <person name="Young C.C."/>
            <person name="Chen W.M."/>
        </authorList>
    </citation>
    <scope>NUCLEOTIDE SEQUENCE [LARGE SCALE GENOMIC DNA]</scope>
    <source>
        <strain evidence="2 3">CKOBP-6</strain>
    </source>
</reference>
<name>A0A329LMP9_9BACL</name>
<accession>A0A329LMP9</accession>
<dbReference type="InterPro" id="IPR009057">
    <property type="entry name" value="Homeodomain-like_sf"/>
</dbReference>
<dbReference type="Gene3D" id="1.10.10.2840">
    <property type="entry name" value="PucR C-terminal helix-turn-helix domain"/>
    <property type="match status" value="1"/>
</dbReference>
<dbReference type="RefSeq" id="WP_113036652.1">
    <property type="nucleotide sequence ID" value="NZ_QMFB01000053.1"/>
</dbReference>
<organism evidence="2 3">
    <name type="scientific">Paenibacillus contaminans</name>
    <dbReference type="NCBI Taxonomy" id="450362"/>
    <lineage>
        <taxon>Bacteria</taxon>
        <taxon>Bacillati</taxon>
        <taxon>Bacillota</taxon>
        <taxon>Bacilli</taxon>
        <taxon>Bacillales</taxon>
        <taxon>Paenibacillaceae</taxon>
        <taxon>Paenibacillus</taxon>
    </lineage>
</organism>
<proteinExistence type="predicted"/>
<dbReference type="Proteomes" id="UP000250369">
    <property type="component" value="Unassembled WGS sequence"/>
</dbReference>
<dbReference type="InterPro" id="IPR051448">
    <property type="entry name" value="CdaR-like_regulators"/>
</dbReference>
<dbReference type="Pfam" id="PF13556">
    <property type="entry name" value="HTH_30"/>
    <property type="match status" value="1"/>
</dbReference>
<dbReference type="InterPro" id="IPR025736">
    <property type="entry name" value="PucR_C-HTH_dom"/>
</dbReference>
<dbReference type="OrthoDB" id="9792148at2"/>
<evidence type="ECO:0000313" key="3">
    <source>
        <dbReference type="Proteomes" id="UP000250369"/>
    </source>
</evidence>
<protein>
    <submittedName>
        <fullName evidence="2">PucR family transcriptional regulator</fullName>
    </submittedName>
</protein>
<gene>
    <name evidence="2" type="ORF">DQG23_40060</name>
</gene>
<feature type="domain" description="PucR C-terminal helix-turn-helix" evidence="1">
    <location>
        <begin position="307"/>
        <end position="361"/>
    </location>
</feature>